<reference evidence="2 3" key="1">
    <citation type="submission" date="2014-06" db="EMBL/GenBank/DDBJ databases">
        <title>Functional and comparative genomic analyses of the Drosophila gut microbiota identify candidate symbiosis factors.</title>
        <authorList>
            <person name="Newell P.D."/>
            <person name="Chaston J.M."/>
            <person name="Douglas A.E."/>
        </authorList>
    </citation>
    <scope>NUCLEOTIDE SEQUENCE [LARGE SCALE GENOMIC DNA]</scope>
    <source>
        <strain evidence="2 3">DmCS_006</strain>
    </source>
</reference>
<dbReference type="PATRIC" id="fig|104102.7.peg.1192"/>
<dbReference type="STRING" id="104102.AtDm6_1199"/>
<name>A0A094ZQI7_9PROT</name>
<dbReference type="EMBL" id="CP022699">
    <property type="protein sequence ID" value="ATJ89981.1"/>
    <property type="molecule type" value="Genomic_DNA"/>
</dbReference>
<accession>A0A094ZQI7</accession>
<evidence type="ECO:0000313" key="3">
    <source>
        <dbReference type="Proteomes" id="UP000029448"/>
    </source>
</evidence>
<evidence type="ECO:0000313" key="4">
    <source>
        <dbReference type="Proteomes" id="UP000220394"/>
    </source>
</evidence>
<reference evidence="1 4" key="2">
    <citation type="submission" date="2017-08" db="EMBL/GenBank/DDBJ databases">
        <title>Complete Genome Sequence of Acetobacter tropicalis Oregon-R-modENCODE STRAIN BDGP1, an acetic acid bacterium isolated from Drosophila melanogaster gut.</title>
        <authorList>
            <person name="Wan K.H."/>
            <person name="Yu C."/>
            <person name="Park S."/>
            <person name="Hammonds A.S."/>
            <person name="Booth B.W."/>
            <person name="Celniker S.E."/>
        </authorList>
    </citation>
    <scope>NUCLEOTIDE SEQUENCE [LARGE SCALE GENOMIC DNA]</scope>
    <source>
        <strain evidence="1 4">BDGP1</strain>
    </source>
</reference>
<evidence type="ECO:0000313" key="2">
    <source>
        <dbReference type="EMBL" id="KGB24491.1"/>
    </source>
</evidence>
<gene>
    <name evidence="2" type="ORF">AtDm6_1199</name>
    <name evidence="1" type="ORF">CIW82_04010</name>
</gene>
<dbReference type="KEGG" id="ato:CIW82_04010"/>
<sequence>MLAGQGFFPAYSEQAAVLPARPPPSLHSGNFSPQFRGYENLPLARSRRSWSLEILGRPHPIHVFWPVFGGFSAFLPVAPLNLARQFEKLDCFQKSPRKSAREPDAVGVPMPV</sequence>
<dbReference type="AlphaFoldDB" id="A0A094ZQI7"/>
<organism evidence="2 3">
    <name type="scientific">Acetobacter tropicalis</name>
    <dbReference type="NCBI Taxonomy" id="104102"/>
    <lineage>
        <taxon>Bacteria</taxon>
        <taxon>Pseudomonadati</taxon>
        <taxon>Pseudomonadota</taxon>
        <taxon>Alphaproteobacteria</taxon>
        <taxon>Acetobacterales</taxon>
        <taxon>Acetobacteraceae</taxon>
        <taxon>Acetobacter</taxon>
    </lineage>
</organism>
<dbReference type="EMBL" id="JOKM01000038">
    <property type="protein sequence ID" value="KGB24491.1"/>
    <property type="molecule type" value="Genomic_DNA"/>
</dbReference>
<evidence type="ECO:0000313" key="1">
    <source>
        <dbReference type="EMBL" id="ATJ89981.1"/>
    </source>
</evidence>
<proteinExistence type="predicted"/>
<keyword evidence="3" id="KW-1185">Reference proteome</keyword>
<dbReference type="Proteomes" id="UP000029448">
    <property type="component" value="Unassembled WGS sequence"/>
</dbReference>
<protein>
    <submittedName>
        <fullName evidence="2">Uncharacterized protein</fullName>
    </submittedName>
</protein>
<dbReference type="Proteomes" id="UP000220394">
    <property type="component" value="Chromosome"/>
</dbReference>